<keyword evidence="13" id="KW-1185">Reference proteome</keyword>
<evidence type="ECO:0000256" key="1">
    <source>
        <dbReference type="ARBA" id="ARBA00004651"/>
    </source>
</evidence>
<proteinExistence type="inferred from homology"/>
<feature type="transmembrane region" description="Helical" evidence="7">
    <location>
        <begin position="329"/>
        <end position="350"/>
    </location>
</feature>
<dbReference type="STRING" id="28084.Lche_1708"/>
<gene>
    <name evidence="10" type="primary">lssY</name>
    <name evidence="10" type="ORF">Lche_1708</name>
    <name evidence="11" type="ORF">NCTC11976_02386</name>
</gene>
<accession>A0A0W0S864</accession>
<comment type="similarity">
    <text evidence="2">Belongs to the DedA family.</text>
</comment>
<keyword evidence="5 7" id="KW-1133">Transmembrane helix</keyword>
<dbReference type="PANTHER" id="PTHR30353">
    <property type="entry name" value="INNER MEMBRANE PROTEIN DEDA-RELATED"/>
    <property type="match status" value="1"/>
</dbReference>
<evidence type="ECO:0000259" key="9">
    <source>
        <dbReference type="Pfam" id="PF14067"/>
    </source>
</evidence>
<feature type="domain" description="VTT" evidence="8">
    <location>
        <begin position="42"/>
        <end position="165"/>
    </location>
</feature>
<reference evidence="10 12" key="1">
    <citation type="submission" date="2015-11" db="EMBL/GenBank/DDBJ databases">
        <title>Genomic analysis of 38 Legionella species identifies large and diverse effector repertoires.</title>
        <authorList>
            <person name="Burstein D."/>
            <person name="Amaro F."/>
            <person name="Zusman T."/>
            <person name="Lifshitz Z."/>
            <person name="Cohen O."/>
            <person name="Gilbert J.A."/>
            <person name="Pupko T."/>
            <person name="Shuman H.A."/>
            <person name="Segal G."/>
        </authorList>
    </citation>
    <scope>NUCLEOTIDE SEQUENCE [LARGE SCALE GENOMIC DNA]</scope>
    <source>
        <strain evidence="10 12">ORW</strain>
    </source>
</reference>
<dbReference type="RefSeq" id="WP_028380438.1">
    <property type="nucleotide sequence ID" value="NZ_CAAAIT010000001.1"/>
</dbReference>
<evidence type="ECO:0000256" key="5">
    <source>
        <dbReference type="ARBA" id="ARBA00022989"/>
    </source>
</evidence>
<dbReference type="InterPro" id="IPR032816">
    <property type="entry name" value="VTT_dom"/>
</dbReference>
<dbReference type="EMBL" id="LR134173">
    <property type="protein sequence ID" value="VEB37773.1"/>
    <property type="molecule type" value="Genomic_DNA"/>
</dbReference>
<feature type="transmembrane region" description="Helical" evidence="7">
    <location>
        <begin position="454"/>
        <end position="475"/>
    </location>
</feature>
<feature type="domain" description="LssY-like C-terminal" evidence="9">
    <location>
        <begin position="507"/>
        <end position="616"/>
    </location>
</feature>
<evidence type="ECO:0000256" key="7">
    <source>
        <dbReference type="SAM" id="Phobius"/>
    </source>
</evidence>
<feature type="transmembrane region" description="Helical" evidence="7">
    <location>
        <begin position="426"/>
        <end position="442"/>
    </location>
</feature>
<evidence type="ECO:0000256" key="2">
    <source>
        <dbReference type="ARBA" id="ARBA00010792"/>
    </source>
</evidence>
<evidence type="ECO:0000313" key="11">
    <source>
        <dbReference type="EMBL" id="VEB37773.1"/>
    </source>
</evidence>
<dbReference type="SUPFAM" id="SSF48317">
    <property type="entry name" value="Acid phosphatase/Vanadium-dependent haloperoxidase"/>
    <property type="match status" value="1"/>
</dbReference>
<keyword evidence="3" id="KW-1003">Cell membrane</keyword>
<reference evidence="11 13" key="2">
    <citation type="submission" date="2018-12" db="EMBL/GenBank/DDBJ databases">
        <authorList>
            <consortium name="Pathogen Informatics"/>
        </authorList>
    </citation>
    <scope>NUCLEOTIDE SEQUENCE [LARGE SCALE GENOMIC DNA]</scope>
    <source>
        <strain evidence="11 13">NCTC11976</strain>
    </source>
</reference>
<dbReference type="Proteomes" id="UP000054921">
    <property type="component" value="Unassembled WGS sequence"/>
</dbReference>
<sequence length="683" mass="77747">MNLFVDYVQPLTEWLQHNPRWSLFITFLISLTESLAIVGSIVPGSVTMTAIGILAGSGIMRIDLTLLAAILGAVAGDSLSYTLGYYYSDRLTEIWPFSKYPKWIEYGKEFFKTHGGKSVLIGRFVGPLRSIIPVIAGILHMKQWRFFVANVLSAIGWSLLYVMPGVAIGAASHELSAESATRLFILILVLLAGLWVISLVIKRLIRLLNTFLTAYLHDFWLRLKNNSLWAYVYKAFTPKSETNHYPTAALVLITVVCMLCFLILLGLTVTTQYLTYINLPVYLFLQSFNTLSLKVFFIFCTQLTSTITIISIFIICCCWFIFHKNRRAIIYLCSLIFISSVVALLLNSLIHSPRPSGLLVTLPGFSFPATNLLIATGLYGFILFYINSTFTLFTNILKSILFVILGFSGLGSLYLGDYWLTDVLSSYFLGTTICLIHCLVYRKSNIPLKKARHSLLMISPLLIGILLASVTSTYINFKTLSYNHTPNYKKFTLSEVTWWEQEKPILPMYQYSRIGKRISLLNLQFAGNLESLQNSLNENGWKLQTDSFFMNLLMRMNQQPNSIKLPLFTQLYENKAPQLVMTYTDQETKLTLELRVWESNYNLLESNQPLWIGSIHPSNRANKQMSNQGYFPKLLNPLKYLFTKNHAFAVKQIKLPDTMIKTTIYPTEPYLTLIKENDEVLGN</sequence>
<feature type="transmembrane region" description="Helical" evidence="7">
    <location>
        <begin position="66"/>
        <end position="87"/>
    </location>
</feature>
<name>A0A0W0S864_9GAMM</name>
<dbReference type="PANTHER" id="PTHR30353:SF15">
    <property type="entry name" value="INNER MEMBRANE PROTEIN YABI"/>
    <property type="match status" value="1"/>
</dbReference>
<feature type="transmembrane region" description="Helical" evidence="7">
    <location>
        <begin position="295"/>
        <end position="322"/>
    </location>
</feature>
<feature type="transmembrane region" description="Helical" evidence="7">
    <location>
        <begin position="21"/>
        <end position="54"/>
    </location>
</feature>
<evidence type="ECO:0000259" key="8">
    <source>
        <dbReference type="Pfam" id="PF09335"/>
    </source>
</evidence>
<dbReference type="InterPro" id="IPR025902">
    <property type="entry name" value="LssY-like-C_dom"/>
</dbReference>
<dbReference type="Pfam" id="PF14067">
    <property type="entry name" value="LssY_C"/>
    <property type="match status" value="1"/>
</dbReference>
<dbReference type="InterPro" id="IPR036938">
    <property type="entry name" value="PAP2/HPO_sf"/>
</dbReference>
<comment type="subcellular location">
    <subcellularLocation>
        <location evidence="1">Cell membrane</location>
        <topology evidence="1">Multi-pass membrane protein</topology>
    </subcellularLocation>
</comment>
<feature type="transmembrane region" description="Helical" evidence="7">
    <location>
        <begin position="146"/>
        <end position="171"/>
    </location>
</feature>
<evidence type="ECO:0000313" key="13">
    <source>
        <dbReference type="Proteomes" id="UP000277577"/>
    </source>
</evidence>
<dbReference type="PATRIC" id="fig|28084.5.peg.1854"/>
<dbReference type="GO" id="GO:0005886">
    <property type="term" value="C:plasma membrane"/>
    <property type="evidence" value="ECO:0007669"/>
    <property type="project" value="UniProtKB-SubCell"/>
</dbReference>
<feature type="transmembrane region" description="Helical" evidence="7">
    <location>
        <begin position="183"/>
        <end position="201"/>
    </location>
</feature>
<dbReference type="AlphaFoldDB" id="A0A0W0S864"/>
<evidence type="ECO:0000313" key="12">
    <source>
        <dbReference type="Proteomes" id="UP000054921"/>
    </source>
</evidence>
<dbReference type="EMBL" id="LNXW01000013">
    <property type="protein sequence ID" value="KTC79688.1"/>
    <property type="molecule type" value="Genomic_DNA"/>
</dbReference>
<keyword evidence="4 7" id="KW-0812">Transmembrane</keyword>
<feature type="transmembrane region" description="Helical" evidence="7">
    <location>
        <begin position="249"/>
        <end position="275"/>
    </location>
</feature>
<evidence type="ECO:0000256" key="3">
    <source>
        <dbReference type="ARBA" id="ARBA00022475"/>
    </source>
</evidence>
<dbReference type="Proteomes" id="UP000277577">
    <property type="component" value="Chromosome"/>
</dbReference>
<protein>
    <submittedName>
        <fullName evidence="10">Legionella secretion system protein Y</fullName>
    </submittedName>
</protein>
<keyword evidence="6 7" id="KW-0472">Membrane</keyword>
<feature type="transmembrane region" description="Helical" evidence="7">
    <location>
        <begin position="120"/>
        <end position="139"/>
    </location>
</feature>
<dbReference type="InterPro" id="IPR032818">
    <property type="entry name" value="DedA-like"/>
</dbReference>
<evidence type="ECO:0000256" key="4">
    <source>
        <dbReference type="ARBA" id="ARBA00022692"/>
    </source>
</evidence>
<dbReference type="OrthoDB" id="9780918at2"/>
<evidence type="ECO:0000256" key="6">
    <source>
        <dbReference type="ARBA" id="ARBA00023136"/>
    </source>
</evidence>
<evidence type="ECO:0000313" key="10">
    <source>
        <dbReference type="EMBL" id="KTC79688.1"/>
    </source>
</evidence>
<dbReference type="Pfam" id="PF09335">
    <property type="entry name" value="VTT_dom"/>
    <property type="match status" value="1"/>
</dbReference>
<feature type="transmembrane region" description="Helical" evidence="7">
    <location>
        <begin position="400"/>
        <end position="420"/>
    </location>
</feature>
<organism evidence="10 12">
    <name type="scientific">Legionella cherrii</name>
    <dbReference type="NCBI Taxonomy" id="28084"/>
    <lineage>
        <taxon>Bacteria</taxon>
        <taxon>Pseudomonadati</taxon>
        <taxon>Pseudomonadota</taxon>
        <taxon>Gammaproteobacteria</taxon>
        <taxon>Legionellales</taxon>
        <taxon>Legionellaceae</taxon>
        <taxon>Legionella</taxon>
    </lineage>
</organism>
<feature type="transmembrane region" description="Helical" evidence="7">
    <location>
        <begin position="370"/>
        <end position="393"/>
    </location>
</feature>